<feature type="domain" description="DNA ligase D polymerase" evidence="1">
    <location>
        <begin position="22"/>
        <end position="277"/>
    </location>
</feature>
<name>A0A5K1I7Z9_9GAMM</name>
<keyword evidence="2" id="KW-0436">Ligase</keyword>
<dbReference type="RefSeq" id="WP_151444083.1">
    <property type="nucleotide sequence ID" value="NZ_CABVOU010000039.1"/>
</dbReference>
<dbReference type="GO" id="GO:0003910">
    <property type="term" value="F:DNA ligase (ATP) activity"/>
    <property type="evidence" value="ECO:0007669"/>
    <property type="project" value="UniProtKB-EC"/>
</dbReference>
<organism evidence="2 3">
    <name type="scientific">Halomonas lysinitropha</name>
    <dbReference type="NCBI Taxonomy" id="2607506"/>
    <lineage>
        <taxon>Bacteria</taxon>
        <taxon>Pseudomonadati</taxon>
        <taxon>Pseudomonadota</taxon>
        <taxon>Gammaproteobacteria</taxon>
        <taxon>Oceanospirillales</taxon>
        <taxon>Halomonadaceae</taxon>
        <taxon>Halomonas</taxon>
    </lineage>
</organism>
<accession>A0A5K1I7Z9</accession>
<dbReference type="Pfam" id="PF21686">
    <property type="entry name" value="LigD_Prim-Pol"/>
    <property type="match status" value="1"/>
</dbReference>
<dbReference type="NCBIfam" id="TIGR02778">
    <property type="entry name" value="ligD_pol"/>
    <property type="match status" value="1"/>
</dbReference>
<dbReference type="AlphaFoldDB" id="A0A5K1I7Z9"/>
<evidence type="ECO:0000259" key="1">
    <source>
        <dbReference type="Pfam" id="PF21686"/>
    </source>
</evidence>
<dbReference type="PANTHER" id="PTHR42705">
    <property type="entry name" value="BIFUNCTIONAL NON-HOMOLOGOUS END JOINING PROTEIN LIGD"/>
    <property type="match status" value="1"/>
</dbReference>
<evidence type="ECO:0000313" key="2">
    <source>
        <dbReference type="EMBL" id="VVZ96268.1"/>
    </source>
</evidence>
<dbReference type="InterPro" id="IPR014145">
    <property type="entry name" value="LigD_pol_dom"/>
</dbReference>
<dbReference type="PANTHER" id="PTHR42705:SF2">
    <property type="entry name" value="BIFUNCTIONAL NON-HOMOLOGOUS END JOINING PROTEIN LIGD"/>
    <property type="match status" value="1"/>
</dbReference>
<gene>
    <name evidence="2" type="primary">ykoU</name>
    <name evidence="2" type="ORF">HALO32_02364</name>
</gene>
<dbReference type="InterPro" id="IPR052171">
    <property type="entry name" value="NHEJ_LigD"/>
</dbReference>
<proteinExistence type="predicted"/>
<dbReference type="EMBL" id="CABVOU010000039">
    <property type="protein sequence ID" value="VVZ96268.1"/>
    <property type="molecule type" value="Genomic_DNA"/>
</dbReference>
<dbReference type="Proteomes" id="UP000326725">
    <property type="component" value="Unassembled WGS sequence"/>
</dbReference>
<dbReference type="CDD" id="cd04861">
    <property type="entry name" value="LigD_Pol_like"/>
    <property type="match status" value="1"/>
</dbReference>
<sequence>MKPNEIEISHSDKVLFPDAGITKGDLAGYYQRIATRLLPFAAGRPLTLRTFPEGIDEEGFFNKHAPEHFPDFITRIEVPTRESGKKAALMSSADEAADLVYFAGQNVIEIHATLSTKADLERPDQLIVDFDPSDDDFEKVRKVALGFCELLDSMGLNAFWKTTGSKGLHAHLPIRPERDFATVKEWAKALARKLHDKMPQETTLELRKDKRDNKVFIDVLRNEYGQTAVLPYSVRARKGAPVATPIRTDELEDVDLLPDRYTMKNVFQRLGQIEDPWRHFKRHRIAVQRLAEAVS</sequence>
<protein>
    <submittedName>
        <fullName evidence="2">Putative ATP-dependent DNA ligase YkoU</fullName>
        <ecNumber evidence="2">6.5.1.1</ecNumber>
    </submittedName>
</protein>
<dbReference type="Gene3D" id="3.90.920.10">
    <property type="entry name" value="DNA primase, PRIM domain"/>
    <property type="match status" value="1"/>
</dbReference>
<dbReference type="EC" id="6.5.1.1" evidence="2"/>
<keyword evidence="3" id="KW-1185">Reference proteome</keyword>
<evidence type="ECO:0000313" key="3">
    <source>
        <dbReference type="Proteomes" id="UP000326725"/>
    </source>
</evidence>
<reference evidence="2 3" key="1">
    <citation type="submission" date="2019-09" db="EMBL/GenBank/DDBJ databases">
        <authorList>
            <person name="Criscuolo A."/>
        </authorList>
    </citation>
    <scope>NUCLEOTIDE SEQUENCE [LARGE SCALE GENOMIC DNA]</scope>
    <source>
        <strain evidence="3">3(2)</strain>
    </source>
</reference>